<dbReference type="EMBL" id="FOIJ01000008">
    <property type="protein sequence ID" value="SEU16517.1"/>
    <property type="molecule type" value="Genomic_DNA"/>
</dbReference>
<keyword evidence="2" id="KW-0732">Signal</keyword>
<reference evidence="5" key="1">
    <citation type="submission" date="2016-10" db="EMBL/GenBank/DDBJ databases">
        <authorList>
            <person name="Varghese N."/>
            <person name="Submissions S."/>
        </authorList>
    </citation>
    <scope>NUCLEOTIDE SEQUENCE [LARGE SCALE GENOMIC DNA]</scope>
    <source>
        <strain evidence="5">DSM 16858</strain>
    </source>
</reference>
<sequence length="2431" mass="237908">MKTPSILRNTLPTALLAVLVCALPALAAPDLFGVGTGRNGALGVSANNTIINQYARVRAPLAPGDTAIPFTATSGWSIGGGDLVMVIQTTGIVPEPASSGPDAIDLSDEPVGRWELARVVSVAGTTLNLAEPLSYSYAANVSQIVRVPEYTSVDISVAGNITARAWDGSTGGIIAFLAQGIVTNNGSITATSRGFRGGQAVRDTGTTTNCSLDDQPAPSGGQKGEGIAQTRYGASNTGRGRMANGAGGGICLRSGGGGGGNGGPGGRGGNSEDSREVGGEGGAALLYPPLARLTLGGGGGAGHIKNISTAAGGSGGGIVFIRAGGLAGNGSLLADGFLASNVTADGASGGGAGGSIHLRFTGNADCNYSRVHAYGGNGGNANNPSGPGGGGAGGQIVFQSCGGTCVLPDSSISGGSSGVQSGLEDPYGAEPGTEGALTVVPGCYSPVPTPVVLTPANNSRTNDTTPTYTGTVPVPMPAGTEVRIFVDGVQAGQVVPDSAGNWSFTPTTPLAPGTHTVNASAVSGSIVGPVSNTNTFVVDTTPPAAPVVSTPVNNTTITDNTPTYSGTAEAFSTVTILVDGIPVGTATTNSSGAWSFTPTAPLLDGPHTVKATATDTAGNTSPESNTNVFIVDTTPPAAPVVVTPANGSITSDNTPTYAGTAEAGSTVTVIVDGSPVGTVTADASGNWTFTPTTPLLDGSHSVRATATDSVGNVSVPSNTNTFIVDTTAPAAPVVTTPANGSTTQDSTPTYSGTAEAGSTVTVIVDGVPVGTTTANTSGAWSFTPTVPLADGSHTVKATATDAAGNVSPQSNTNTFTVDTTAPATPAVLTPANGSTTSDTTPTYSGTADAGSTVTIIVDGVPVGTTTASPGGTWSFTPTAPLLDGPHTVKATATDSVGNTSPESNTNTFLVDTTPPAAPVVTTPSNGAVLSDNTPTYSGTAEAGSTVTVIVDGVPVGTTTANTSGAWSFTPTVPLADGAHTVRATATDAAGNVSASSNTNTFIIDTTAPAAPVVLTPANGSITQDNTPTYSGTAEAGSTVTVIVDGSPVGTATASPGGAWSFTPTAPLTDGSHTVRATATDAVGNVSTPSNTNTFTVDTTAPAAPVVVTPANGSTTQDSTPTYSGTAEAGSTVTIIVDGIPAGTASADASGNWSFTPTAPLLDGPHTVKATATDAAGNVSPESNTHTFTVDTTPPAAPVVVTPANGSTTSDTTPTYSGTAEAGATVTVIVDGVPVGTTPADASGNWSFTPTAPLLDGSHTVRATATDSVGNVSAPSNTNTFIIDTTAPAAPVVVTPANGSTTQDTTPTYSGTAEAGSTVTVIVDGNPIGTTPADASGNWSFTPTAPLTDGSHTVRATAADAVGNVSASSNTNTFIIDTTAPAAPVVLTPANGSITQDNTPTYSGTAEAGSTVTVIVDGSPVGTATASPGGAWSFTPTAPLTDGSHTVRATATDAVGNVSTPSNTNTFTVDTTAPAAPVVVTPANGSTTQDSTPTYSGTAEAGSTVTIIVDGIPAGTASADASGNWSFTPTAPLLDGPHTVKATATDAAGNVSPESNTHTFTVDTTAPATPVVTAPANGSILTDTTPTYSGTAEAGTTVTVIVDGVPAGTTPADASGNWSFTPTAPLLDGSHTVRATATDAVGNVSAPSNTNTFIIDTTAPAAPVVVAPADGAILSDSTPTYSGTAEAGATVTVIVDGTPVGTATANTSGAWSFTPTVPLADGSHTVKATATDAAGNVSPESNTHTFTIDTTAAAAPVVVTPANGSVLGDNTPTYSGTADAGSTVTVIVDGVPAGTTPADASGNWSFTPTAPLLDGSHTVKATATDSVGNVSPESNTHIFLIDTTAPAAPAVVTPADGATLNDSTPTYSGTAEAGATVTVIVDGTPVGTAIANTSGAWSFTPTVPLADGSHTVRATASDAAGNVSAPSNTHTFTIDTTAPAAPVVVAPANGAVLMDTTPTYSGTAEAGATVTVIVDGVPVGTTPADASGNWSLTPTAPLADGSHTVKATASDAVGNVSPESNTHTFIVDTTAPAAPVVITPADGAILSDNTPTYSGTAEAGATVTVIVDGNPIGTTLANASGNWSFTPTVGLSADTHQVKATATDAAGQTSPESNTNTFVVDTTVPAAPVVITPAHQSVTNDTTPAFTGTADANITVTLYLGNVELGTTTADASGNWSFTPSAPLAQGTYDVSAVATTLAGNASLVSNVNTFTIDTTAPQAPVVTTPADGSVTNNPTPAIAGTAEPLSTVEVTLNGAVLGTTTADAAGTWTLTPPTPLQDGPYRVTAVSSDPAGNVSEPSVPVNFVVDTSAPDTSIVSGPSGDTFEADASFRFSATETNVTYECSLDNAAFTPCEEAPTFPGLAEGSHSLQVRARDSAGNVDPTPATATWNVLTPPSDWALLGNGCTSTSGGPGLLAMMGLALSALLTRKRRQ</sequence>
<evidence type="ECO:0000256" key="1">
    <source>
        <dbReference type="SAM" id="MobiDB-lite"/>
    </source>
</evidence>
<feature type="region of interest" description="Disordered" evidence="1">
    <location>
        <begin position="824"/>
        <end position="845"/>
    </location>
</feature>
<feature type="domain" description="Bacterial Ig-like" evidence="3">
    <location>
        <begin position="741"/>
        <end position="819"/>
    </location>
</feature>
<name>A0A1I0JZG5_9BACT</name>
<evidence type="ECO:0000313" key="5">
    <source>
        <dbReference type="Proteomes" id="UP000199181"/>
    </source>
</evidence>
<feature type="domain" description="Bacterial Ig-like" evidence="3">
    <location>
        <begin position="1953"/>
        <end position="2028"/>
    </location>
</feature>
<feature type="domain" description="Bacterial Ig-like" evidence="3">
    <location>
        <begin position="2229"/>
        <end position="2307"/>
    </location>
</feature>
<feature type="domain" description="Bacterial Ig-like" evidence="3">
    <location>
        <begin position="457"/>
        <end position="540"/>
    </location>
</feature>
<feature type="domain" description="Bacterial Ig-like" evidence="3">
    <location>
        <begin position="1578"/>
        <end position="1656"/>
    </location>
</feature>
<keyword evidence="5" id="KW-1185">Reference proteome</keyword>
<proteinExistence type="predicted"/>
<accession>A0A1I0JZG5</accession>
<feature type="compositionally biased region" description="Low complexity" evidence="1">
    <location>
        <begin position="461"/>
        <end position="473"/>
    </location>
</feature>
<dbReference type="NCBIfam" id="TIGR03382">
    <property type="entry name" value="GC_trans_RRR"/>
    <property type="match status" value="1"/>
</dbReference>
<dbReference type="Proteomes" id="UP000199181">
    <property type="component" value="Unassembled WGS sequence"/>
</dbReference>
<protein>
    <submittedName>
        <fullName evidence="4">Myxococcales GC_trans_RRR domain-containing protein</fullName>
    </submittedName>
</protein>
<feature type="domain" description="Bacterial Ig-like" evidence="3">
    <location>
        <begin position="554"/>
        <end position="633"/>
    </location>
</feature>
<dbReference type="InterPro" id="IPR013783">
    <property type="entry name" value="Ig-like_fold"/>
</dbReference>
<feature type="compositionally biased region" description="Gly residues" evidence="1">
    <location>
        <begin position="257"/>
        <end position="269"/>
    </location>
</feature>
<dbReference type="NCBIfam" id="NF047640">
    <property type="entry name" value="gliding_AgmC_N"/>
    <property type="match status" value="1"/>
</dbReference>
<evidence type="ECO:0000313" key="4">
    <source>
        <dbReference type="EMBL" id="SEU16517.1"/>
    </source>
</evidence>
<feature type="region of interest" description="Disordered" evidence="1">
    <location>
        <begin position="414"/>
        <end position="434"/>
    </location>
</feature>
<feature type="domain" description="Bacterial Ig-like" evidence="3">
    <location>
        <begin position="1019"/>
        <end position="1098"/>
    </location>
</feature>
<dbReference type="Pfam" id="PF19077">
    <property type="entry name" value="Big_13"/>
    <property type="match status" value="20"/>
</dbReference>
<evidence type="ECO:0000256" key="2">
    <source>
        <dbReference type="SAM" id="SignalP"/>
    </source>
</evidence>
<feature type="signal peptide" evidence="2">
    <location>
        <begin position="1"/>
        <end position="27"/>
    </location>
</feature>
<feature type="domain" description="Bacterial Ig-like" evidence="3">
    <location>
        <begin position="2135"/>
        <end position="2214"/>
    </location>
</feature>
<feature type="domain" description="Bacterial Ig-like" evidence="3">
    <location>
        <begin position="1858"/>
        <end position="1935"/>
    </location>
</feature>
<feature type="domain" description="Bacterial Ig-like" evidence="3">
    <location>
        <begin position="1299"/>
        <end position="1377"/>
    </location>
</feature>
<feature type="domain" description="Bacterial Ig-like" evidence="3">
    <location>
        <begin position="1113"/>
        <end position="1191"/>
    </location>
</feature>
<dbReference type="InterPro" id="IPR044016">
    <property type="entry name" value="Big_13"/>
</dbReference>
<feature type="compositionally biased region" description="Polar residues" evidence="1">
    <location>
        <begin position="739"/>
        <end position="753"/>
    </location>
</feature>
<dbReference type="PANTHER" id="PTHR34677">
    <property type="match status" value="1"/>
</dbReference>
<feature type="region of interest" description="Disordered" evidence="1">
    <location>
        <begin position="454"/>
        <end position="474"/>
    </location>
</feature>
<evidence type="ECO:0000259" key="3">
    <source>
        <dbReference type="Pfam" id="PF19077"/>
    </source>
</evidence>
<feature type="domain" description="Bacterial Ig-like" evidence="3">
    <location>
        <begin position="2044"/>
        <end position="2121"/>
    </location>
</feature>
<dbReference type="Gene3D" id="2.60.40.10">
    <property type="entry name" value="Immunoglobulins"/>
    <property type="match status" value="2"/>
</dbReference>
<dbReference type="InterPro" id="IPR017756">
    <property type="entry name" value="TM_Gly-Cys-Arg_CS"/>
</dbReference>
<dbReference type="InterPro" id="IPR058184">
    <property type="entry name" value="AgmC-like_N"/>
</dbReference>
<feature type="region of interest" description="Disordered" evidence="1">
    <location>
        <begin position="195"/>
        <end position="239"/>
    </location>
</feature>
<feature type="domain" description="Bacterial Ig-like" evidence="3">
    <location>
        <begin position="834"/>
        <end position="912"/>
    </location>
</feature>
<feature type="domain" description="Bacterial Ig-like" evidence="3">
    <location>
        <begin position="1206"/>
        <end position="1284"/>
    </location>
</feature>
<organism evidence="4 5">
    <name type="scientific">Stigmatella erecta</name>
    <dbReference type="NCBI Taxonomy" id="83460"/>
    <lineage>
        <taxon>Bacteria</taxon>
        <taxon>Pseudomonadati</taxon>
        <taxon>Myxococcota</taxon>
        <taxon>Myxococcia</taxon>
        <taxon>Myxococcales</taxon>
        <taxon>Cystobacterineae</taxon>
        <taxon>Archangiaceae</taxon>
        <taxon>Stigmatella</taxon>
    </lineage>
</organism>
<dbReference type="Gene3D" id="2.60.40.1800">
    <property type="match status" value="17"/>
</dbReference>
<feature type="domain" description="Bacterial Ig-like" evidence="3">
    <location>
        <begin position="928"/>
        <end position="1005"/>
    </location>
</feature>
<dbReference type="NCBIfam" id="NF033510">
    <property type="entry name" value="Ca_tandemer"/>
    <property type="match status" value="20"/>
</dbReference>
<feature type="region of interest" description="Disordered" evidence="1">
    <location>
        <begin position="734"/>
        <end position="753"/>
    </location>
</feature>
<dbReference type="RefSeq" id="WP_177233687.1">
    <property type="nucleotide sequence ID" value="NZ_FOIJ01000008.1"/>
</dbReference>
<gene>
    <name evidence="4" type="ORF">SAMN05443639_108322</name>
</gene>
<feature type="region of interest" description="Disordered" evidence="1">
    <location>
        <begin position="1175"/>
        <end position="1195"/>
    </location>
</feature>
<feature type="domain" description="Bacterial Ig-like" evidence="3">
    <location>
        <begin position="1485"/>
        <end position="1563"/>
    </location>
</feature>
<dbReference type="PANTHER" id="PTHR34677:SF3">
    <property type="entry name" value="BACTERIAL IG-LIKE DOMAIN-CONTAINING PROTEIN"/>
    <property type="match status" value="1"/>
</dbReference>
<feature type="domain" description="Bacterial Ig-like" evidence="3">
    <location>
        <begin position="1766"/>
        <end position="1842"/>
    </location>
</feature>
<feature type="region of interest" description="Disordered" evidence="1">
    <location>
        <begin position="257"/>
        <end position="283"/>
    </location>
</feature>
<feature type="domain" description="Bacterial Ig-like" evidence="3">
    <location>
        <begin position="1672"/>
        <end position="1749"/>
    </location>
</feature>
<feature type="chain" id="PRO_5011435042" evidence="2">
    <location>
        <begin position="28"/>
        <end position="2431"/>
    </location>
</feature>
<feature type="domain" description="Bacterial Ig-like" evidence="3">
    <location>
        <begin position="647"/>
        <end position="726"/>
    </location>
</feature>
<feature type="domain" description="Bacterial Ig-like" evidence="3">
    <location>
        <begin position="1391"/>
        <end position="1470"/>
    </location>
</feature>